<organism evidence="1 2">
    <name type="scientific">Pisolithus microcarpus 441</name>
    <dbReference type="NCBI Taxonomy" id="765257"/>
    <lineage>
        <taxon>Eukaryota</taxon>
        <taxon>Fungi</taxon>
        <taxon>Dikarya</taxon>
        <taxon>Basidiomycota</taxon>
        <taxon>Agaricomycotina</taxon>
        <taxon>Agaricomycetes</taxon>
        <taxon>Agaricomycetidae</taxon>
        <taxon>Boletales</taxon>
        <taxon>Sclerodermatineae</taxon>
        <taxon>Pisolithaceae</taxon>
        <taxon>Pisolithus</taxon>
    </lineage>
</organism>
<reference evidence="1 2" key="1">
    <citation type="submission" date="2014-04" db="EMBL/GenBank/DDBJ databases">
        <authorList>
            <consortium name="DOE Joint Genome Institute"/>
            <person name="Kuo A."/>
            <person name="Kohler A."/>
            <person name="Costa M.D."/>
            <person name="Nagy L.G."/>
            <person name="Floudas D."/>
            <person name="Copeland A."/>
            <person name="Barry K.W."/>
            <person name="Cichocki N."/>
            <person name="Veneault-Fourrey C."/>
            <person name="LaButti K."/>
            <person name="Lindquist E.A."/>
            <person name="Lipzen A."/>
            <person name="Lundell T."/>
            <person name="Morin E."/>
            <person name="Murat C."/>
            <person name="Sun H."/>
            <person name="Tunlid A."/>
            <person name="Henrissat B."/>
            <person name="Grigoriev I.V."/>
            <person name="Hibbett D.S."/>
            <person name="Martin F."/>
            <person name="Nordberg H.P."/>
            <person name="Cantor M.N."/>
            <person name="Hua S.X."/>
        </authorList>
    </citation>
    <scope>NUCLEOTIDE SEQUENCE [LARGE SCALE GENOMIC DNA]</scope>
    <source>
        <strain evidence="1 2">441</strain>
    </source>
</reference>
<dbReference type="HOGENOM" id="CLU_2967393_0_0_1"/>
<dbReference type="AlphaFoldDB" id="A0A0C9YGQ0"/>
<sequence length="59" mass="7053">FETIFDAIFDQNLGVIVDGRMSVANTSRTNLPTRRLRERRRREIAKTNRWIGLRDLFME</sequence>
<name>A0A0C9YGQ0_9AGAM</name>
<evidence type="ECO:0000313" key="1">
    <source>
        <dbReference type="EMBL" id="KIK24110.1"/>
    </source>
</evidence>
<keyword evidence="2" id="KW-1185">Reference proteome</keyword>
<protein>
    <submittedName>
        <fullName evidence="1">Unplaced genomic scaffold scaffold_36, whole genome shotgun sequence</fullName>
    </submittedName>
</protein>
<feature type="non-terminal residue" evidence="1">
    <location>
        <position position="1"/>
    </location>
</feature>
<dbReference type="Proteomes" id="UP000054018">
    <property type="component" value="Unassembled WGS sequence"/>
</dbReference>
<proteinExistence type="predicted"/>
<accession>A0A0C9YGQ0</accession>
<evidence type="ECO:0000313" key="2">
    <source>
        <dbReference type="Proteomes" id="UP000054018"/>
    </source>
</evidence>
<dbReference type="EMBL" id="KN833720">
    <property type="protein sequence ID" value="KIK24110.1"/>
    <property type="molecule type" value="Genomic_DNA"/>
</dbReference>
<gene>
    <name evidence="1" type="ORF">PISMIDRAFT_678626</name>
</gene>
<reference evidence="2" key="2">
    <citation type="submission" date="2015-01" db="EMBL/GenBank/DDBJ databases">
        <title>Evolutionary Origins and Diversification of the Mycorrhizal Mutualists.</title>
        <authorList>
            <consortium name="DOE Joint Genome Institute"/>
            <consortium name="Mycorrhizal Genomics Consortium"/>
            <person name="Kohler A."/>
            <person name="Kuo A."/>
            <person name="Nagy L.G."/>
            <person name="Floudas D."/>
            <person name="Copeland A."/>
            <person name="Barry K.W."/>
            <person name="Cichocki N."/>
            <person name="Veneault-Fourrey C."/>
            <person name="LaButti K."/>
            <person name="Lindquist E.A."/>
            <person name="Lipzen A."/>
            <person name="Lundell T."/>
            <person name="Morin E."/>
            <person name="Murat C."/>
            <person name="Riley R."/>
            <person name="Ohm R."/>
            <person name="Sun H."/>
            <person name="Tunlid A."/>
            <person name="Henrissat B."/>
            <person name="Grigoriev I.V."/>
            <person name="Hibbett D.S."/>
            <person name="Martin F."/>
        </authorList>
    </citation>
    <scope>NUCLEOTIDE SEQUENCE [LARGE SCALE GENOMIC DNA]</scope>
    <source>
        <strain evidence="2">441</strain>
    </source>
</reference>